<accession>A0A9P7RXR9</accession>
<sequence>MDITNPPTPEHTPILTLGQLLQPDSQQPAAAATVAKRFRTSAERKAELERDPWIDPAKITPKKVRCLGCGNEVKLDMREGSEYYPAPWNKHKKACRYIKEGRRKADETEDGETRKASDAIITDTTVNSNQKGPVLPAGWTRASLEGGGLTLKTTGDLLRELGRQGPMMWGSRPSTPPAS</sequence>
<dbReference type="RefSeq" id="XP_043008176.1">
    <property type="nucleotide sequence ID" value="XM_043152893.1"/>
</dbReference>
<name>A0A9P7RXR9_9AGAR</name>
<dbReference type="EMBL" id="CM032185">
    <property type="protein sequence ID" value="KAG7091706.1"/>
    <property type="molecule type" value="Genomic_DNA"/>
</dbReference>
<gene>
    <name evidence="2" type="ORF">E1B28_008107</name>
</gene>
<evidence type="ECO:0000313" key="3">
    <source>
        <dbReference type="Proteomes" id="UP001049176"/>
    </source>
</evidence>
<dbReference type="Proteomes" id="UP001049176">
    <property type="component" value="Chromosome 5"/>
</dbReference>
<proteinExistence type="predicted"/>
<dbReference type="KEGG" id="more:E1B28_008107"/>
<protein>
    <submittedName>
        <fullName evidence="2">Uncharacterized protein</fullName>
    </submittedName>
</protein>
<feature type="region of interest" description="Disordered" evidence="1">
    <location>
        <begin position="101"/>
        <end position="140"/>
    </location>
</feature>
<dbReference type="OrthoDB" id="2880777at2759"/>
<dbReference type="GeneID" id="66077183"/>
<keyword evidence="3" id="KW-1185">Reference proteome</keyword>
<feature type="compositionally biased region" description="Basic and acidic residues" evidence="1">
    <location>
        <begin position="40"/>
        <end position="49"/>
    </location>
</feature>
<feature type="region of interest" description="Disordered" evidence="1">
    <location>
        <begin position="24"/>
        <end position="49"/>
    </location>
</feature>
<reference evidence="2" key="1">
    <citation type="journal article" date="2021" name="Genome Biol. Evol.">
        <title>The assembled and annotated genome of the fairy-ring fungus Marasmius oreades.</title>
        <authorList>
            <person name="Hiltunen M."/>
            <person name="Ament-Velasquez S.L."/>
            <person name="Johannesson H."/>
        </authorList>
    </citation>
    <scope>NUCLEOTIDE SEQUENCE</scope>
    <source>
        <strain evidence="2">03SP1</strain>
    </source>
</reference>
<comment type="caution">
    <text evidence="2">The sequence shown here is derived from an EMBL/GenBank/DDBJ whole genome shotgun (WGS) entry which is preliminary data.</text>
</comment>
<feature type="compositionally biased region" description="Basic and acidic residues" evidence="1">
    <location>
        <begin position="101"/>
        <end position="117"/>
    </location>
</feature>
<dbReference type="AlphaFoldDB" id="A0A9P7RXR9"/>
<organism evidence="2 3">
    <name type="scientific">Marasmius oreades</name>
    <name type="common">fairy-ring Marasmius</name>
    <dbReference type="NCBI Taxonomy" id="181124"/>
    <lineage>
        <taxon>Eukaryota</taxon>
        <taxon>Fungi</taxon>
        <taxon>Dikarya</taxon>
        <taxon>Basidiomycota</taxon>
        <taxon>Agaricomycotina</taxon>
        <taxon>Agaricomycetes</taxon>
        <taxon>Agaricomycetidae</taxon>
        <taxon>Agaricales</taxon>
        <taxon>Marasmiineae</taxon>
        <taxon>Marasmiaceae</taxon>
        <taxon>Marasmius</taxon>
    </lineage>
</organism>
<evidence type="ECO:0000313" key="2">
    <source>
        <dbReference type="EMBL" id="KAG7091706.1"/>
    </source>
</evidence>
<feature type="compositionally biased region" description="Polar residues" evidence="1">
    <location>
        <begin position="122"/>
        <end position="131"/>
    </location>
</feature>
<evidence type="ECO:0000256" key="1">
    <source>
        <dbReference type="SAM" id="MobiDB-lite"/>
    </source>
</evidence>